<dbReference type="Gene3D" id="3.30.559.10">
    <property type="entry name" value="Chloramphenicol acetyltransferase-like domain"/>
    <property type="match status" value="1"/>
</dbReference>
<dbReference type="GO" id="GO:0016874">
    <property type="term" value="F:ligase activity"/>
    <property type="evidence" value="ECO:0007669"/>
    <property type="project" value="UniProtKB-KW"/>
</dbReference>
<dbReference type="Gene3D" id="3.30.559.30">
    <property type="entry name" value="Nonribosomal peptide synthetase, condensation domain"/>
    <property type="match status" value="1"/>
</dbReference>
<dbReference type="Gene3D" id="3.40.50.980">
    <property type="match status" value="2"/>
</dbReference>
<dbReference type="GO" id="GO:0044550">
    <property type="term" value="P:secondary metabolite biosynthetic process"/>
    <property type="evidence" value="ECO:0007669"/>
    <property type="project" value="TreeGrafter"/>
</dbReference>
<proteinExistence type="inferred from homology"/>
<dbReference type="PANTHER" id="PTHR45527">
    <property type="entry name" value="NONRIBOSOMAL PEPTIDE SYNTHETASE"/>
    <property type="match status" value="1"/>
</dbReference>
<evidence type="ECO:0000313" key="7">
    <source>
        <dbReference type="Proteomes" id="UP000214365"/>
    </source>
</evidence>
<evidence type="ECO:0000259" key="5">
    <source>
        <dbReference type="PROSITE" id="PS50075"/>
    </source>
</evidence>
<keyword evidence="2" id="KW-0597">Phosphoprotein</keyword>
<evidence type="ECO:0000313" key="6">
    <source>
        <dbReference type="EMBL" id="OKL55435.1"/>
    </source>
</evidence>
<dbReference type="CDD" id="cd05918">
    <property type="entry name" value="A_NRPS_SidN3_like"/>
    <property type="match status" value="1"/>
</dbReference>
<dbReference type="PROSITE" id="PS50075">
    <property type="entry name" value="CARRIER"/>
    <property type="match status" value="1"/>
</dbReference>
<dbReference type="RefSeq" id="XP_020115556.1">
    <property type="nucleotide sequence ID" value="XM_020265231.1"/>
</dbReference>
<name>A0A1Q5Q6G3_TALAT</name>
<feature type="domain" description="Carrier" evidence="5">
    <location>
        <begin position="568"/>
        <end position="646"/>
    </location>
</feature>
<dbReference type="EMBL" id="LFMY01000021">
    <property type="protein sequence ID" value="OKL55435.1"/>
    <property type="molecule type" value="Genomic_DNA"/>
</dbReference>
<dbReference type="PROSITE" id="PS00012">
    <property type="entry name" value="PHOSPHOPANTETHEINE"/>
    <property type="match status" value="1"/>
</dbReference>
<dbReference type="InterPro" id="IPR006162">
    <property type="entry name" value="Ppantetheine_attach_site"/>
</dbReference>
<dbReference type="Proteomes" id="UP000214365">
    <property type="component" value="Unassembled WGS sequence"/>
</dbReference>
<dbReference type="NCBIfam" id="TIGR01733">
    <property type="entry name" value="AA-adenyl-dom"/>
    <property type="match status" value="1"/>
</dbReference>
<dbReference type="Gene3D" id="2.30.38.10">
    <property type="entry name" value="Luciferase, Domain 3"/>
    <property type="match status" value="1"/>
</dbReference>
<dbReference type="OrthoDB" id="416786at2759"/>
<dbReference type="Pfam" id="PF00550">
    <property type="entry name" value="PP-binding"/>
    <property type="match status" value="1"/>
</dbReference>
<comment type="similarity">
    <text evidence="4">Belongs to the NRP synthetase family.</text>
</comment>
<dbReference type="Pfam" id="PF00668">
    <property type="entry name" value="Condensation"/>
    <property type="match status" value="1"/>
</dbReference>
<reference evidence="6 7" key="1">
    <citation type="submission" date="2015-06" db="EMBL/GenBank/DDBJ databases">
        <title>Talaromyces atroroseus IBT 11181 draft genome.</title>
        <authorList>
            <person name="Rasmussen K.B."/>
            <person name="Rasmussen S."/>
            <person name="Petersen B."/>
            <person name="Sicheritz-Ponten T."/>
            <person name="Mortensen U.H."/>
            <person name="Thrane U."/>
        </authorList>
    </citation>
    <scope>NUCLEOTIDE SEQUENCE [LARGE SCALE GENOMIC DNA]</scope>
    <source>
        <strain evidence="6 7">IBT 11181</strain>
    </source>
</reference>
<evidence type="ECO:0000256" key="3">
    <source>
        <dbReference type="ARBA" id="ARBA00022598"/>
    </source>
</evidence>
<organism evidence="6 7">
    <name type="scientific">Talaromyces atroroseus</name>
    <dbReference type="NCBI Taxonomy" id="1441469"/>
    <lineage>
        <taxon>Eukaryota</taxon>
        <taxon>Fungi</taxon>
        <taxon>Dikarya</taxon>
        <taxon>Ascomycota</taxon>
        <taxon>Pezizomycotina</taxon>
        <taxon>Eurotiomycetes</taxon>
        <taxon>Eurotiomycetidae</taxon>
        <taxon>Eurotiales</taxon>
        <taxon>Trichocomaceae</taxon>
        <taxon>Talaromyces</taxon>
        <taxon>Talaromyces sect. Trachyspermi</taxon>
    </lineage>
</organism>
<dbReference type="InterPro" id="IPR000873">
    <property type="entry name" value="AMP-dep_synth/lig_dom"/>
</dbReference>
<gene>
    <name evidence="6" type="ORF">UA08_09303</name>
</gene>
<protein>
    <recommendedName>
        <fullName evidence="5">Carrier domain-containing protein</fullName>
    </recommendedName>
</protein>
<dbReference type="FunFam" id="3.30.300.30:FF:000015">
    <property type="entry name" value="Nonribosomal peptide synthase SidD"/>
    <property type="match status" value="1"/>
</dbReference>
<keyword evidence="7" id="KW-1185">Reference proteome</keyword>
<dbReference type="AlphaFoldDB" id="A0A1Q5Q6G3"/>
<dbReference type="GO" id="GO:0005737">
    <property type="term" value="C:cytoplasm"/>
    <property type="evidence" value="ECO:0007669"/>
    <property type="project" value="TreeGrafter"/>
</dbReference>
<dbReference type="Pfam" id="PF00501">
    <property type="entry name" value="AMP-binding"/>
    <property type="match status" value="1"/>
</dbReference>
<dbReference type="SUPFAM" id="SSF47336">
    <property type="entry name" value="ACP-like"/>
    <property type="match status" value="1"/>
</dbReference>
<dbReference type="InterPro" id="IPR020845">
    <property type="entry name" value="AMP-binding_CS"/>
</dbReference>
<dbReference type="PANTHER" id="PTHR45527:SF16">
    <property type="entry name" value="NONRIBOSOMAL PEPTIDE SYNTHASE ATNA-RELATED"/>
    <property type="match status" value="1"/>
</dbReference>
<dbReference type="InterPro" id="IPR010071">
    <property type="entry name" value="AA_adenyl_dom"/>
</dbReference>
<dbReference type="GO" id="GO:0031177">
    <property type="term" value="F:phosphopantetheine binding"/>
    <property type="evidence" value="ECO:0007669"/>
    <property type="project" value="TreeGrafter"/>
</dbReference>
<dbReference type="InterPro" id="IPR009081">
    <property type="entry name" value="PP-bd_ACP"/>
</dbReference>
<dbReference type="Gene3D" id="3.30.300.30">
    <property type="match status" value="1"/>
</dbReference>
<evidence type="ECO:0000256" key="1">
    <source>
        <dbReference type="ARBA" id="ARBA00022450"/>
    </source>
</evidence>
<dbReference type="SUPFAM" id="SSF52777">
    <property type="entry name" value="CoA-dependent acyltransferases"/>
    <property type="match status" value="2"/>
</dbReference>
<dbReference type="GeneID" id="31009059"/>
<dbReference type="InterPro" id="IPR045851">
    <property type="entry name" value="AMP-bd_C_sf"/>
</dbReference>
<comment type="caution">
    <text evidence="6">The sequence shown here is derived from an EMBL/GenBank/DDBJ whole genome shotgun (WGS) entry which is preliminary data.</text>
</comment>
<accession>A0A1Q5Q6G3</accession>
<dbReference type="InterPro" id="IPR023213">
    <property type="entry name" value="CAT-like_dom_sf"/>
</dbReference>
<dbReference type="InterPro" id="IPR036736">
    <property type="entry name" value="ACP-like_sf"/>
</dbReference>
<keyword evidence="1" id="KW-0596">Phosphopantetheine</keyword>
<sequence>MAIITLPKADNLSISDRQQLAEWNAAVSETQGLCAGDLFARVCQEKPNATAVEAWDGKLTFHELDVKSSMLARLLLKQGVGPEVFVAICSDKSYWTTIAVYAVTKAGGAFALLDPSHPLTRLQEITSDLRAHLVLCSPGRAELASQLADGLSMVILDNRLEEELVQLDAGEPVPSVSVKPHHPLYVVFTSGSTGKPKGTVLTHEAMTSALLAYKDALQLGPHARVLQFASYSFDVGVYDQYWSILPGGCLCVPSDDDRQNRLEETFNKWQANWVQLTPSVSRIIDPRNVPSLKYLVLGGESLTRRDLDTWNPHVHVVGLYGPAECSMAVTVQTSFTPSTPLATLGHAYGTRCWVVDAHDHTKLVPVGATGELILDGQIVSQRYLNNPQQNARAFIQNPPWLPSNRPSDRLLYKTGDLVRYQSDGTLYFLGRKDTQVKLRGQRIELSEVEHHVRQHLTGRPEVVAEVVVSPNRSPSLSVFILSPTSDDKDELFGRADEAFRAQVRELQSQVRQSVPRYMIPDVYLRLNRLPMTKTGKTDRRHLRDQAAQLNADQLSLYSGMSSAASKAMPIGAAEEIMQGLWADILGVSQLSIGRNDGWVSLGGDSLLAMKLVGKAQHTPGLANFTVPDVFNSPTLADLARLTTMDSASRQLLPPVEPFGQLSSAERTAIVQKAQDQCQLAPGEAIEDIYPCTVLQERIIRPSEQHLGNYTLRMEFSMPADVDEDRLARAWKHMVACHPILRTRIIEIQPERWYQAVVREEIPLDRPTSLESYNTQNADTWGIGRRLACAALSQDKGTLVVVLHHALYDLYTLTQLFLHMDQEYRAEAPSSPSIIPYSAFVRWTREIEPRTRKFWANMFEGFHGSIFPPLPTPSHQSLENAELHQHVPLVADEFTASNKLALALAIVTSWHIGVPDVAYGFTMARRGAPVPDIAAMVAPAATILPVRVQLNEELSVRASLQRMRQQSLEMMSVEGIEARDIATLNPGAAAAGQFQTLLLIQPDISQEFPGLFTRWQMITDRMRAQWALMLACWLSSDSVTLTAKFDREVINHAQVQGFLDEMKAVMALLHDSPQMLLKDIHDHVHNEAKVPVHVVAKPVDLVEV</sequence>
<evidence type="ECO:0000256" key="4">
    <source>
        <dbReference type="ARBA" id="ARBA00029454"/>
    </source>
</evidence>
<dbReference type="InterPro" id="IPR001242">
    <property type="entry name" value="Condensation_dom"/>
</dbReference>
<dbReference type="PROSITE" id="PS00455">
    <property type="entry name" value="AMP_BINDING"/>
    <property type="match status" value="1"/>
</dbReference>
<dbReference type="STRING" id="1441469.A0A1Q5Q6G3"/>
<evidence type="ECO:0000256" key="2">
    <source>
        <dbReference type="ARBA" id="ARBA00022553"/>
    </source>
</evidence>
<dbReference type="SUPFAM" id="SSF56801">
    <property type="entry name" value="Acetyl-CoA synthetase-like"/>
    <property type="match status" value="1"/>
</dbReference>
<dbReference type="CDD" id="cd19545">
    <property type="entry name" value="FUM14_C_NRPS-like"/>
    <property type="match status" value="1"/>
</dbReference>
<keyword evidence="3" id="KW-0436">Ligase</keyword>
<dbReference type="FunFam" id="3.40.50.12780:FF:000014">
    <property type="entry name" value="Nonribosomal peptide synthetase 1"/>
    <property type="match status" value="1"/>
</dbReference>
<dbReference type="Gene3D" id="1.10.1200.10">
    <property type="entry name" value="ACP-like"/>
    <property type="match status" value="1"/>
</dbReference>
<dbReference type="GO" id="GO:0043041">
    <property type="term" value="P:amino acid activation for nonribosomal peptide biosynthetic process"/>
    <property type="evidence" value="ECO:0007669"/>
    <property type="project" value="TreeGrafter"/>
</dbReference>